<dbReference type="FunFam" id="3.80.10.10:FF:000331">
    <property type="entry name" value="Dynein assembly factor 1, axonemal homolog"/>
    <property type="match status" value="1"/>
</dbReference>
<comment type="subcellular location">
    <subcellularLocation>
        <location evidence="1 10">Cell projection</location>
        <location evidence="1 10">Cilium</location>
    </subcellularLocation>
</comment>
<dbReference type="PANTHER" id="PTHR45973">
    <property type="entry name" value="PROTEIN PHOSPHATASE 1 REGULATORY SUBUNIT SDS22-RELATED"/>
    <property type="match status" value="1"/>
</dbReference>
<dbReference type="Proteomes" id="UP000694396">
    <property type="component" value="Unplaced"/>
</dbReference>
<dbReference type="Ensembl" id="ENSCRFT00000020782.1">
    <property type="protein sequence ID" value="ENSCRFP00000020113.1"/>
    <property type="gene ID" value="ENSCRFG00000015021.1"/>
</dbReference>
<evidence type="ECO:0000256" key="4">
    <source>
        <dbReference type="ARBA" id="ARBA00022614"/>
    </source>
</evidence>
<dbReference type="FunFam" id="3.80.10.10:FF:000166">
    <property type="entry name" value="Dynein assembly factor 1, axonemal"/>
    <property type="match status" value="1"/>
</dbReference>
<dbReference type="SUPFAM" id="SSF52075">
    <property type="entry name" value="Outer arm dynein light chain 1"/>
    <property type="match status" value="1"/>
</dbReference>
<evidence type="ECO:0000256" key="1">
    <source>
        <dbReference type="ARBA" id="ARBA00004138"/>
    </source>
</evidence>
<dbReference type="AlphaFoldDB" id="A0A8C3RE82"/>
<dbReference type="GO" id="GO:0035082">
    <property type="term" value="P:axoneme assembly"/>
    <property type="evidence" value="ECO:0007669"/>
    <property type="project" value="TreeGrafter"/>
</dbReference>
<keyword evidence="13" id="KW-1185">Reference proteome</keyword>
<dbReference type="PANTHER" id="PTHR45973:SF19">
    <property type="entry name" value="DYNEIN AXONEMAL ASSEMBLY FACTOR 1"/>
    <property type="match status" value="1"/>
</dbReference>
<evidence type="ECO:0000256" key="11">
    <source>
        <dbReference type="SAM" id="MobiDB-lite"/>
    </source>
</evidence>
<evidence type="ECO:0000256" key="8">
    <source>
        <dbReference type="ARBA" id="ARBA00024429"/>
    </source>
</evidence>
<feature type="region of interest" description="Disordered" evidence="11">
    <location>
        <begin position="283"/>
        <end position="316"/>
    </location>
</feature>
<dbReference type="PROSITE" id="PS51450">
    <property type="entry name" value="LRR"/>
    <property type="match status" value="4"/>
</dbReference>
<proteinExistence type="inferred from homology"/>
<accession>A0A8C3RE82</accession>
<dbReference type="GO" id="GO:0070840">
    <property type="term" value="F:dynein complex binding"/>
    <property type="evidence" value="ECO:0007669"/>
    <property type="project" value="UniProtKB-UniRule"/>
</dbReference>
<dbReference type="Pfam" id="PF14580">
    <property type="entry name" value="LRR_9"/>
    <property type="match status" value="1"/>
</dbReference>
<dbReference type="InterPro" id="IPR001611">
    <property type="entry name" value="Leu-rich_rpt"/>
</dbReference>
<dbReference type="SMART" id="SM00365">
    <property type="entry name" value="LRR_SD22"/>
    <property type="match status" value="4"/>
</dbReference>
<feature type="region of interest" description="Disordered" evidence="11">
    <location>
        <begin position="336"/>
        <end position="384"/>
    </location>
</feature>
<keyword evidence="4 10" id="KW-0433">Leucine-rich repeat</keyword>
<evidence type="ECO:0000256" key="2">
    <source>
        <dbReference type="ARBA" id="ARBA00006453"/>
    </source>
</evidence>
<dbReference type="InterPro" id="IPR050576">
    <property type="entry name" value="Cilia_flagella_integrity"/>
</dbReference>
<evidence type="ECO:0000313" key="12">
    <source>
        <dbReference type="Ensembl" id="ENSCRFP00000020113.1"/>
    </source>
</evidence>
<reference evidence="12" key="2">
    <citation type="submission" date="2025-09" db="UniProtKB">
        <authorList>
            <consortium name="Ensembl"/>
        </authorList>
    </citation>
    <scope>IDENTIFICATION</scope>
</reference>
<comment type="function">
    <text evidence="9 10">Cilium-specific protein required for the stability of the ciliary architecture. Plays a role in cytoplasmic preassembly of dynein arms. Involved in regulation of microtubule-based cilia and actin-based brush border microvilli.</text>
</comment>
<evidence type="ECO:0000313" key="13">
    <source>
        <dbReference type="Proteomes" id="UP000694396"/>
    </source>
</evidence>
<keyword evidence="6 10" id="KW-0969">Cilium</keyword>
<keyword evidence="7 10" id="KW-0966">Cell projection</keyword>
<dbReference type="InterPro" id="IPR032675">
    <property type="entry name" value="LRR_dom_sf"/>
</dbReference>
<evidence type="ECO:0000256" key="3">
    <source>
        <dbReference type="ARBA" id="ARBA00022553"/>
    </source>
</evidence>
<protein>
    <recommendedName>
        <fullName evidence="8 10">Dynein axonemal assembly factor 1</fullName>
    </recommendedName>
</protein>
<evidence type="ECO:0000256" key="5">
    <source>
        <dbReference type="ARBA" id="ARBA00022737"/>
    </source>
</evidence>
<evidence type="ECO:0000256" key="7">
    <source>
        <dbReference type="ARBA" id="ARBA00023273"/>
    </source>
</evidence>
<evidence type="ECO:0000256" key="6">
    <source>
        <dbReference type="ARBA" id="ARBA00023069"/>
    </source>
</evidence>
<comment type="similarity">
    <text evidence="2 10">Belongs to the DNAAF1 family.</text>
</comment>
<reference evidence="12" key="1">
    <citation type="submission" date="2025-08" db="UniProtKB">
        <authorList>
            <consortium name="Ensembl"/>
        </authorList>
    </citation>
    <scope>IDENTIFICATION</scope>
</reference>
<evidence type="ECO:0000256" key="10">
    <source>
        <dbReference type="RuleBase" id="RU364076"/>
    </source>
</evidence>
<name>A0A8C3RE82_9PASS</name>
<feature type="compositionally biased region" description="Polar residues" evidence="11">
    <location>
        <begin position="361"/>
        <end position="379"/>
    </location>
</feature>
<dbReference type="Gene3D" id="3.80.10.10">
    <property type="entry name" value="Ribonuclease Inhibitor"/>
    <property type="match status" value="2"/>
</dbReference>
<evidence type="ECO:0000256" key="9">
    <source>
        <dbReference type="ARBA" id="ARBA00046066"/>
    </source>
</evidence>
<sequence length="575" mass="66578">MNKICKETKDLRMCTEIDLLFCFCFLYYFRMTKKILLDICKQQKLYWTPYLNDTLYLHYKGFDRLENLEEYTGLKCLWLQCNGLRKIENLEAQTELRSLYLQLNLIEKIENLEPLQKLDSLNISNNYIRTIENLSCLKVLQTLQIAHNKLQTVEDIQHLQECPSISVLDLSHNHLSDPSIVAVLETMPNLHVLNLMGNEVIKKIANYRKTLTVRLKQLTYLDDRPVFPKDSCITVSFCVFIRACAEAWVVGGLEAEKAEREKWETRERKKIQDSIDALAAIRQRAKEQRRQKGMEGVAADTQEGLSEEEAQEKSDKFKKEGFDVCDEVITLLPNTRDNRDFTSGNTPDEVQEDAQEPGSYNCANFNKETDGNIHSQEPNQTEHAEMMSQPLKLWVKHIFHIIYKNSTLKLTTVTWIQEIFTHPLAFISKNNFSITFLPLQQDYHPKIEIISEVTNDSSSALEENNKSMLENSVEVPRGIFSNVCQNHKEHEKEHLRPLLKSFFTEPDNSERYLEIKDKEVAPLKPLIQEVITEPKDHLLLSPVCHQPDDPSSWEEAGKITVTLSITEKTGLAQTR</sequence>
<feature type="compositionally biased region" description="Basic and acidic residues" evidence="11">
    <location>
        <begin position="284"/>
        <end position="293"/>
    </location>
</feature>
<keyword evidence="5 10" id="KW-0677">Repeat</keyword>
<dbReference type="GO" id="GO:0005930">
    <property type="term" value="C:axoneme"/>
    <property type="evidence" value="ECO:0007669"/>
    <property type="project" value="TreeGrafter"/>
</dbReference>
<organism evidence="12 13">
    <name type="scientific">Cyanoderma ruficeps</name>
    <name type="common">rufous-capped babbler</name>
    <dbReference type="NCBI Taxonomy" id="181631"/>
    <lineage>
        <taxon>Eukaryota</taxon>
        <taxon>Metazoa</taxon>
        <taxon>Chordata</taxon>
        <taxon>Craniata</taxon>
        <taxon>Vertebrata</taxon>
        <taxon>Euteleostomi</taxon>
        <taxon>Archelosauria</taxon>
        <taxon>Archosauria</taxon>
        <taxon>Dinosauria</taxon>
        <taxon>Saurischia</taxon>
        <taxon>Theropoda</taxon>
        <taxon>Coelurosauria</taxon>
        <taxon>Aves</taxon>
        <taxon>Neognathae</taxon>
        <taxon>Neoaves</taxon>
        <taxon>Telluraves</taxon>
        <taxon>Australaves</taxon>
        <taxon>Passeriformes</taxon>
        <taxon>Sylvioidea</taxon>
        <taxon>Timaliidae</taxon>
        <taxon>Cyanoderma</taxon>
    </lineage>
</organism>
<keyword evidence="3" id="KW-0597">Phosphoprotein</keyword>